<comment type="caution">
    <text evidence="2">The sequence shown here is derived from an EMBL/GenBank/DDBJ whole genome shotgun (WGS) entry which is preliminary data.</text>
</comment>
<dbReference type="Proteomes" id="UP000486351">
    <property type="component" value="Unassembled WGS sequence"/>
</dbReference>
<reference evidence="2 3" key="1">
    <citation type="submission" date="2018-09" db="EMBL/GenBank/DDBJ databases">
        <title>Genomic investigation of the strawberry pathogen Phytophthora fragariae indicates pathogenicity is determined by transcriptional variation in three key races.</title>
        <authorList>
            <person name="Adams T.M."/>
            <person name="Armitage A.D."/>
            <person name="Sobczyk M.K."/>
            <person name="Bates H.J."/>
            <person name="Dunwell J.M."/>
            <person name="Nellist C.F."/>
            <person name="Harrison R.J."/>
        </authorList>
    </citation>
    <scope>NUCLEOTIDE SEQUENCE [LARGE SCALE GENOMIC DNA]</scope>
    <source>
        <strain evidence="2 3">NOV-77</strain>
    </source>
</reference>
<protein>
    <submittedName>
        <fullName evidence="2">Uncharacterized protein</fullName>
    </submittedName>
</protein>
<name>A0A6G0QVN6_9STRA</name>
<dbReference type="PANTHER" id="PTHR35450:SF2">
    <property type="entry name" value="REVERSE TRANSCRIPTASE DOMAIN-CONTAINING PROTEIN"/>
    <property type="match status" value="1"/>
</dbReference>
<accession>A0A6G0QVN6</accession>
<evidence type="ECO:0000313" key="2">
    <source>
        <dbReference type="EMBL" id="KAE9304331.1"/>
    </source>
</evidence>
<evidence type="ECO:0000256" key="1">
    <source>
        <dbReference type="SAM" id="MobiDB-lite"/>
    </source>
</evidence>
<proteinExistence type="predicted"/>
<organism evidence="2 3">
    <name type="scientific">Phytophthora fragariae</name>
    <dbReference type="NCBI Taxonomy" id="53985"/>
    <lineage>
        <taxon>Eukaryota</taxon>
        <taxon>Sar</taxon>
        <taxon>Stramenopiles</taxon>
        <taxon>Oomycota</taxon>
        <taxon>Peronosporomycetes</taxon>
        <taxon>Peronosporales</taxon>
        <taxon>Peronosporaceae</taxon>
        <taxon>Phytophthora</taxon>
    </lineage>
</organism>
<dbReference type="EMBL" id="QXFY01002032">
    <property type="protein sequence ID" value="KAE9304331.1"/>
    <property type="molecule type" value="Genomic_DNA"/>
</dbReference>
<feature type="compositionally biased region" description="Acidic residues" evidence="1">
    <location>
        <begin position="324"/>
        <end position="336"/>
    </location>
</feature>
<sequence>MAAVRQRHDDALEQIAAPLRHKVEKSGGKLEVAINRPVPEYAGAALRPDIVLRNTETKRAVIVDLAITHEDQPADAATSSALQACRDHKITKYQMVAAAMQRAGWTVRVAGIVYGSLGYVLPSNFKVYTELLVLLKRDARRLDRKLSSHCIRASARIWSQHCAQHRIRQRSRNSSRAPRSVKTGFPTFSWVFFTFIFDTSGFNFGPETARRTLRARCRCSAPARPLALQLRAAGGRSSLPSARSDQAPSDPASPPGRPAWLGLAADAAPTPPSRRPASLAPQLPPSDVGRPGRAACRLPDWVAPGAALAAATARALAVRHGPSDPDDGSSKDDDDSAGPAAASSGPQDPCSVLPRPGRAGGMLPVGRALAAPPARAPAATPTAPQHPNDPAAGTDAEEGRAAGACSHPVPAIDVGRPGRAVGMLPVPVVPGAAQAADTARALAAAYGLDSHAAVTSDDADAQYDRAALPAADKTPRM</sequence>
<dbReference type="AlphaFoldDB" id="A0A6G0QVN6"/>
<feature type="compositionally biased region" description="Low complexity" evidence="1">
    <location>
        <begin position="337"/>
        <end position="346"/>
    </location>
</feature>
<feature type="compositionally biased region" description="Low complexity" evidence="1">
    <location>
        <begin position="233"/>
        <end position="250"/>
    </location>
</feature>
<feature type="region of interest" description="Disordered" evidence="1">
    <location>
        <begin position="233"/>
        <end position="292"/>
    </location>
</feature>
<evidence type="ECO:0000313" key="3">
    <source>
        <dbReference type="Proteomes" id="UP000486351"/>
    </source>
</evidence>
<dbReference type="PANTHER" id="PTHR35450">
    <property type="entry name" value="REVERSE TRANSCRIPTASE DOMAIN-CONTAINING PROTEIN"/>
    <property type="match status" value="1"/>
</dbReference>
<feature type="region of interest" description="Disordered" evidence="1">
    <location>
        <begin position="317"/>
        <end position="404"/>
    </location>
</feature>
<gene>
    <name evidence="2" type="ORF">PF008_g21994</name>
</gene>
<feature type="compositionally biased region" description="Low complexity" evidence="1">
    <location>
        <begin position="367"/>
        <end position="383"/>
    </location>
</feature>